<dbReference type="GO" id="GO:0005829">
    <property type="term" value="C:cytosol"/>
    <property type="evidence" value="ECO:0007669"/>
    <property type="project" value="TreeGrafter"/>
</dbReference>
<keyword evidence="1" id="KW-0328">Glycosyltransferase</keyword>
<keyword evidence="2" id="KW-0808">Transferase</keyword>
<dbReference type="SUPFAM" id="SSF53756">
    <property type="entry name" value="UDP-Glycosyltransferase/glycogen phosphorylase"/>
    <property type="match status" value="1"/>
</dbReference>
<sequence length="361" mass="41851">MIIRNLLRRIISIVINLFLSVKEKKVSDFKVEKVTNILIIRQHNQFGDMLASVSLFRALKENYPESKLTLLASPENYYAVEKNNFIDKLFVFDKKKLLKQNYIKQLWEILKTDYDISIVPVTVAISNTSCILCGLSNSENKIGPASLNGKDNPLKNIFHYRIKLDWRKCYDAHVSDFILDIVRPFNIKTKNFSSVINFDNEDLYFAKEFITKTKSEENKLLFGFHVGAAKPQNRWSLEKYRDLIYQLKNLFDFDFYFTGSNADKEQIDFMKKYFPSAGYFLNNKISQLTALISLSDLFITNDTGVMHVAGVTNVKQISIFGPTNPFNWAPIGNNKFFIRKSEFIDDVQVEDIINVVKIIFS</sequence>
<protein>
    <submittedName>
        <fullName evidence="3">Glycosyltransferase family 9 protein</fullName>
    </submittedName>
</protein>
<evidence type="ECO:0000256" key="2">
    <source>
        <dbReference type="ARBA" id="ARBA00022679"/>
    </source>
</evidence>
<organism evidence="3 4">
    <name type="scientific">Stygiobacter electus</name>
    <dbReference type="NCBI Taxonomy" id="3032292"/>
    <lineage>
        <taxon>Bacteria</taxon>
        <taxon>Pseudomonadati</taxon>
        <taxon>Ignavibacteriota</taxon>
        <taxon>Ignavibacteria</taxon>
        <taxon>Ignavibacteriales</taxon>
        <taxon>Melioribacteraceae</taxon>
        <taxon>Stygiobacter</taxon>
    </lineage>
</organism>
<comment type="caution">
    <text evidence="3">The sequence shown here is derived from an EMBL/GenBank/DDBJ whole genome shotgun (WGS) entry which is preliminary data.</text>
</comment>
<dbReference type="Gene3D" id="3.40.50.2000">
    <property type="entry name" value="Glycogen Phosphorylase B"/>
    <property type="match status" value="2"/>
</dbReference>
<dbReference type="PANTHER" id="PTHR30160">
    <property type="entry name" value="TETRAACYLDISACCHARIDE 4'-KINASE-RELATED"/>
    <property type="match status" value="1"/>
</dbReference>
<dbReference type="InterPro" id="IPR002201">
    <property type="entry name" value="Glyco_trans_9"/>
</dbReference>
<evidence type="ECO:0000313" key="4">
    <source>
        <dbReference type="Proteomes" id="UP001221302"/>
    </source>
</evidence>
<dbReference type="Proteomes" id="UP001221302">
    <property type="component" value="Unassembled WGS sequence"/>
</dbReference>
<dbReference type="GO" id="GO:0009244">
    <property type="term" value="P:lipopolysaccharide core region biosynthetic process"/>
    <property type="evidence" value="ECO:0007669"/>
    <property type="project" value="TreeGrafter"/>
</dbReference>
<reference evidence="3" key="1">
    <citation type="submission" date="2023-03" db="EMBL/GenBank/DDBJ databases">
        <title>Stygiobacter electus gen. nov., sp. nov., facultatively anaerobic thermotolerant bacterium of the class Ignavibacteria from a well of Yessentuki mineral water deposit.</title>
        <authorList>
            <person name="Podosokorskaya O.A."/>
            <person name="Elcheninov A.G."/>
            <person name="Petrova N.F."/>
            <person name="Zavarzina D.G."/>
            <person name="Kublanov I.V."/>
            <person name="Merkel A.Y."/>
        </authorList>
    </citation>
    <scope>NUCLEOTIDE SEQUENCE</scope>
    <source>
        <strain evidence="3">09-Me</strain>
    </source>
</reference>
<evidence type="ECO:0000313" key="3">
    <source>
        <dbReference type="EMBL" id="MDF1610583.1"/>
    </source>
</evidence>
<accession>A0AAE3P032</accession>
<gene>
    <name evidence="3" type="ORF">P0M35_00340</name>
</gene>
<keyword evidence="4" id="KW-1185">Reference proteome</keyword>
<dbReference type="InterPro" id="IPR051199">
    <property type="entry name" value="LPS_LOS_Heptosyltrfase"/>
</dbReference>
<proteinExistence type="predicted"/>
<dbReference type="CDD" id="cd03789">
    <property type="entry name" value="GT9_LPS_heptosyltransferase"/>
    <property type="match status" value="1"/>
</dbReference>
<dbReference type="GO" id="GO:0008713">
    <property type="term" value="F:ADP-heptose-lipopolysaccharide heptosyltransferase activity"/>
    <property type="evidence" value="ECO:0007669"/>
    <property type="project" value="TreeGrafter"/>
</dbReference>
<dbReference type="EMBL" id="JARGDL010000001">
    <property type="protein sequence ID" value="MDF1610583.1"/>
    <property type="molecule type" value="Genomic_DNA"/>
</dbReference>
<evidence type="ECO:0000256" key="1">
    <source>
        <dbReference type="ARBA" id="ARBA00022676"/>
    </source>
</evidence>
<dbReference type="AlphaFoldDB" id="A0AAE3P032"/>
<dbReference type="RefSeq" id="WP_321534348.1">
    <property type="nucleotide sequence ID" value="NZ_JARGDL010000001.1"/>
</dbReference>
<dbReference type="Pfam" id="PF01075">
    <property type="entry name" value="Glyco_transf_9"/>
    <property type="match status" value="1"/>
</dbReference>
<name>A0AAE3P032_9BACT</name>